<feature type="region of interest" description="Disordered" evidence="1">
    <location>
        <begin position="169"/>
        <end position="216"/>
    </location>
</feature>
<dbReference type="Gene3D" id="3.40.50.300">
    <property type="entry name" value="P-loop containing nucleotide triphosphate hydrolases"/>
    <property type="match status" value="1"/>
</dbReference>
<evidence type="ECO:0000256" key="1">
    <source>
        <dbReference type="SAM" id="MobiDB-lite"/>
    </source>
</evidence>
<evidence type="ECO:0000313" key="2">
    <source>
        <dbReference type="EMBL" id="MBD2615901.1"/>
    </source>
</evidence>
<organism evidence="2 3">
    <name type="scientific">Nostoc punctiforme FACHB-252</name>
    <dbReference type="NCBI Taxonomy" id="1357509"/>
    <lineage>
        <taxon>Bacteria</taxon>
        <taxon>Bacillati</taxon>
        <taxon>Cyanobacteriota</taxon>
        <taxon>Cyanophyceae</taxon>
        <taxon>Nostocales</taxon>
        <taxon>Nostocaceae</taxon>
        <taxon>Nostoc</taxon>
    </lineage>
</organism>
<dbReference type="InterPro" id="IPR027417">
    <property type="entry name" value="P-loop_NTPase"/>
</dbReference>
<reference evidence="2 3" key="1">
    <citation type="journal article" date="2020" name="ISME J.">
        <title>Comparative genomics reveals insights into cyanobacterial evolution and habitat adaptation.</title>
        <authorList>
            <person name="Chen M.Y."/>
            <person name="Teng W.K."/>
            <person name="Zhao L."/>
            <person name="Hu C.X."/>
            <person name="Zhou Y.K."/>
            <person name="Han B.P."/>
            <person name="Song L.R."/>
            <person name="Shu W.S."/>
        </authorList>
    </citation>
    <scope>NUCLEOTIDE SEQUENCE [LARGE SCALE GENOMIC DNA]</scope>
    <source>
        <strain evidence="2 3">FACHB-252</strain>
    </source>
</reference>
<dbReference type="CDD" id="cd01127">
    <property type="entry name" value="TrwB_TraG_TraD_VirD4"/>
    <property type="match status" value="1"/>
</dbReference>
<gene>
    <name evidence="2" type="ORF">H6G94_32415</name>
</gene>
<feature type="compositionally biased region" description="Polar residues" evidence="1">
    <location>
        <begin position="500"/>
        <end position="509"/>
    </location>
</feature>
<proteinExistence type="predicted"/>
<keyword evidence="3" id="KW-1185">Reference proteome</keyword>
<comment type="caution">
    <text evidence="2">The sequence shown here is derived from an EMBL/GenBank/DDBJ whole genome shotgun (WGS) entry which is preliminary data.</text>
</comment>
<protein>
    <recommendedName>
        <fullName evidence="4">FtsK domain-containing protein</fullName>
    </recommendedName>
</protein>
<feature type="region of interest" description="Disordered" evidence="1">
    <location>
        <begin position="500"/>
        <end position="524"/>
    </location>
</feature>
<feature type="compositionally biased region" description="Basic and acidic residues" evidence="1">
    <location>
        <begin position="179"/>
        <end position="195"/>
    </location>
</feature>
<name>A0ABR8HKJ3_NOSPU</name>
<evidence type="ECO:0000313" key="3">
    <source>
        <dbReference type="Proteomes" id="UP000606396"/>
    </source>
</evidence>
<dbReference type="RefSeq" id="WP_190952441.1">
    <property type="nucleotide sequence ID" value="NZ_JACJTC010000033.1"/>
</dbReference>
<dbReference type="EMBL" id="JACJTC010000033">
    <property type="protein sequence ID" value="MBD2615901.1"/>
    <property type="molecule type" value="Genomic_DNA"/>
</dbReference>
<sequence length="591" mass="66579">MTLWHWQQWQKDGMPTVVVPNEDISPKGLVKATNPYKPLWAMGAFVGFAAAGWMLRHLQDTERQLANFQTVAEKRDYAQAELKAQSELLDDYRSVAVKQVELQADLELIANDHTVDIQKAEILGETEIKISQMEANDAVFEAETALMSEQQKQEYINFLRSSKTPYLQESQTLQGTVDPSDKVEGSGDKEARLESENTGSEIAETTQNQTYSNDASPTLEPLNRILGAKRSTLIVGGTGAGKSVTESYMLNRFSKRFPIADVWAIAQKNDSFCGLDKKGRVLLFDPLEPQLAMAAIDQVYNSYDQRRRVPEHRRHEFDNQPVRLILADWHSIYETVKDEAWFQPYLKKISTIITVGRELNVCLIIDTQSFNLAALGIGDSNIRKNLYIIAQGNYNVEPDGTVNDSYGVLYNLINNAKIVEDAVLRSSLKERFTELKSQSKQLGQPLIFISVDPMQLDILPDITSYKPGIKPAIQLDTVSPEYLENLLRLEFDIDVPTTSINSPLNQTTNHRVDENASDDNQASPDIKLTEIQTKLVDYLKGKGAKTPRQIKQNAGSKFKGISEAQIRDELNLLVQKEKVIFTGEDSYRLID</sequence>
<dbReference type="Proteomes" id="UP000606396">
    <property type="component" value="Unassembled WGS sequence"/>
</dbReference>
<feature type="compositionally biased region" description="Polar residues" evidence="1">
    <location>
        <begin position="196"/>
        <end position="216"/>
    </location>
</feature>
<accession>A0ABR8HKJ3</accession>
<dbReference type="SUPFAM" id="SSF52540">
    <property type="entry name" value="P-loop containing nucleoside triphosphate hydrolases"/>
    <property type="match status" value="1"/>
</dbReference>
<evidence type="ECO:0008006" key="4">
    <source>
        <dbReference type="Google" id="ProtNLM"/>
    </source>
</evidence>